<dbReference type="VEuPathDB" id="FungiDB:AB675_1792"/>
<name>A0A0N0NPP4_9EURO</name>
<dbReference type="Proteomes" id="UP000038010">
    <property type="component" value="Unassembled WGS sequence"/>
</dbReference>
<sequence length="137" mass="14959">MSASTHIPLTPSAAAAIVAATTCDIFNTSDQATRRSLMEQHWSPSVTCYSPFGVAAGFDGLDEVYNGLHAGEQSSWIFKKSGDMWVNYDVIMQEWTYGPEVAEEGKGLKGWDVITVGEDGTVEKLYAFIEGMNSHGW</sequence>
<dbReference type="EMBL" id="LFJN01000006">
    <property type="protein sequence ID" value="KPI42958.1"/>
    <property type="molecule type" value="Genomic_DNA"/>
</dbReference>
<organism evidence="1 2">
    <name type="scientific">Cyphellophora attinorum</name>
    <dbReference type="NCBI Taxonomy" id="1664694"/>
    <lineage>
        <taxon>Eukaryota</taxon>
        <taxon>Fungi</taxon>
        <taxon>Dikarya</taxon>
        <taxon>Ascomycota</taxon>
        <taxon>Pezizomycotina</taxon>
        <taxon>Eurotiomycetes</taxon>
        <taxon>Chaetothyriomycetidae</taxon>
        <taxon>Chaetothyriales</taxon>
        <taxon>Cyphellophoraceae</taxon>
        <taxon>Cyphellophora</taxon>
    </lineage>
</organism>
<dbReference type="RefSeq" id="XP_018002921.1">
    <property type="nucleotide sequence ID" value="XM_018141710.1"/>
</dbReference>
<keyword evidence="2" id="KW-1185">Reference proteome</keyword>
<dbReference type="SUPFAM" id="SSF54427">
    <property type="entry name" value="NTF2-like"/>
    <property type="match status" value="1"/>
</dbReference>
<evidence type="ECO:0000313" key="2">
    <source>
        <dbReference type="Proteomes" id="UP000038010"/>
    </source>
</evidence>
<gene>
    <name evidence="1" type="ORF">AB675_1792</name>
</gene>
<reference evidence="1 2" key="1">
    <citation type="submission" date="2015-06" db="EMBL/GenBank/DDBJ databases">
        <title>Draft genome of the ant-associated black yeast Phialophora attae CBS 131958.</title>
        <authorList>
            <person name="Moreno L.F."/>
            <person name="Stielow B.J."/>
            <person name="de Hoog S."/>
            <person name="Vicente V.A."/>
            <person name="Weiss V.A."/>
            <person name="de Vries M."/>
            <person name="Cruz L.M."/>
            <person name="Souza E.M."/>
        </authorList>
    </citation>
    <scope>NUCLEOTIDE SEQUENCE [LARGE SCALE GENOMIC DNA]</scope>
    <source>
        <strain evidence="1 2">CBS 131958</strain>
    </source>
</reference>
<dbReference type="GeneID" id="28733590"/>
<dbReference type="AlphaFoldDB" id="A0A0N0NPP4"/>
<evidence type="ECO:0008006" key="3">
    <source>
        <dbReference type="Google" id="ProtNLM"/>
    </source>
</evidence>
<evidence type="ECO:0000313" key="1">
    <source>
        <dbReference type="EMBL" id="KPI42958.1"/>
    </source>
</evidence>
<proteinExistence type="predicted"/>
<accession>A0A0N0NPP4</accession>
<protein>
    <recommendedName>
        <fullName evidence="3">SnoaL-like domain-containing protein</fullName>
    </recommendedName>
</protein>
<dbReference type="InterPro" id="IPR032710">
    <property type="entry name" value="NTF2-like_dom_sf"/>
</dbReference>
<dbReference type="OrthoDB" id="3472187at2759"/>
<comment type="caution">
    <text evidence="1">The sequence shown here is derived from an EMBL/GenBank/DDBJ whole genome shotgun (WGS) entry which is preliminary data.</text>
</comment>
<dbReference type="Gene3D" id="3.10.450.50">
    <property type="match status" value="1"/>
</dbReference>